<dbReference type="Gene3D" id="1.10.287.110">
    <property type="entry name" value="DnaJ domain"/>
    <property type="match status" value="1"/>
</dbReference>
<comment type="caution">
    <text evidence="4">The sequence shown here is derived from an EMBL/GenBank/DDBJ whole genome shotgun (WGS) entry which is preliminary data.</text>
</comment>
<dbReference type="GO" id="GO:0006457">
    <property type="term" value="P:protein folding"/>
    <property type="evidence" value="ECO:0007669"/>
    <property type="project" value="InterPro"/>
</dbReference>
<dbReference type="SUPFAM" id="SSF49493">
    <property type="entry name" value="HSP40/DnaJ peptide-binding domain"/>
    <property type="match status" value="1"/>
</dbReference>
<feature type="compositionally biased region" description="Polar residues" evidence="2">
    <location>
        <begin position="140"/>
        <end position="166"/>
    </location>
</feature>
<evidence type="ECO:0000259" key="3">
    <source>
        <dbReference type="PROSITE" id="PS50076"/>
    </source>
</evidence>
<protein>
    <recommendedName>
        <fullName evidence="3">J domain-containing protein</fullName>
    </recommendedName>
</protein>
<feature type="region of interest" description="Disordered" evidence="2">
    <location>
        <begin position="82"/>
        <end position="118"/>
    </location>
</feature>
<dbReference type="Gene3D" id="2.60.260.20">
    <property type="entry name" value="Urease metallochaperone UreE, N-terminal domain"/>
    <property type="match status" value="1"/>
</dbReference>
<evidence type="ECO:0000313" key="4">
    <source>
        <dbReference type="EMBL" id="KAG6407867.1"/>
    </source>
</evidence>
<dbReference type="InterPro" id="IPR001623">
    <property type="entry name" value="DnaJ_domain"/>
</dbReference>
<dbReference type="Proteomes" id="UP000298416">
    <property type="component" value="Unassembled WGS sequence"/>
</dbReference>
<evidence type="ECO:0000256" key="1">
    <source>
        <dbReference type="ARBA" id="ARBA00023186"/>
    </source>
</evidence>
<dbReference type="GO" id="GO:0051082">
    <property type="term" value="F:unfolded protein binding"/>
    <property type="evidence" value="ECO:0007669"/>
    <property type="project" value="InterPro"/>
</dbReference>
<dbReference type="AlphaFoldDB" id="A0A8X8ZJT8"/>
<dbReference type="EMBL" id="PNBA02000011">
    <property type="protein sequence ID" value="KAG6407867.1"/>
    <property type="molecule type" value="Genomic_DNA"/>
</dbReference>
<keyword evidence="5" id="KW-1185">Reference proteome</keyword>
<name>A0A8X8ZJT8_SALSN</name>
<dbReference type="GO" id="GO:0051087">
    <property type="term" value="F:protein-folding chaperone binding"/>
    <property type="evidence" value="ECO:0007669"/>
    <property type="project" value="TreeGrafter"/>
</dbReference>
<feature type="region of interest" description="Disordered" evidence="2">
    <location>
        <begin position="132"/>
        <end position="166"/>
    </location>
</feature>
<accession>A0A8X8ZJT8</accession>
<organism evidence="4">
    <name type="scientific">Salvia splendens</name>
    <name type="common">Scarlet sage</name>
    <dbReference type="NCBI Taxonomy" id="180675"/>
    <lineage>
        <taxon>Eukaryota</taxon>
        <taxon>Viridiplantae</taxon>
        <taxon>Streptophyta</taxon>
        <taxon>Embryophyta</taxon>
        <taxon>Tracheophyta</taxon>
        <taxon>Spermatophyta</taxon>
        <taxon>Magnoliopsida</taxon>
        <taxon>eudicotyledons</taxon>
        <taxon>Gunneridae</taxon>
        <taxon>Pentapetalae</taxon>
        <taxon>asterids</taxon>
        <taxon>lamiids</taxon>
        <taxon>Lamiales</taxon>
        <taxon>Lamiaceae</taxon>
        <taxon>Nepetoideae</taxon>
        <taxon>Mentheae</taxon>
        <taxon>Salviinae</taxon>
        <taxon>Salvia</taxon>
        <taxon>Salvia subgen. Calosphace</taxon>
        <taxon>core Calosphace</taxon>
    </lineage>
</organism>
<dbReference type="PANTHER" id="PTHR24078:SF175">
    <property type="entry name" value="DNAJ HEAT SHOCK FAMILY PROTEIN"/>
    <property type="match status" value="1"/>
</dbReference>
<reference evidence="4" key="1">
    <citation type="submission" date="2018-01" db="EMBL/GenBank/DDBJ databases">
        <authorList>
            <person name="Mao J.F."/>
        </authorList>
    </citation>
    <scope>NUCLEOTIDE SEQUENCE</scope>
    <source>
        <strain evidence="4">Huo1</strain>
        <tissue evidence="4">Leaf</tissue>
    </source>
</reference>
<reference evidence="4" key="2">
    <citation type="submission" date="2020-08" db="EMBL/GenBank/DDBJ databases">
        <title>Plant Genome Project.</title>
        <authorList>
            <person name="Zhang R.-G."/>
        </authorList>
    </citation>
    <scope>NUCLEOTIDE SEQUENCE</scope>
    <source>
        <strain evidence="4">Huo1</strain>
        <tissue evidence="4">Leaf</tissue>
    </source>
</reference>
<evidence type="ECO:0000256" key="2">
    <source>
        <dbReference type="SAM" id="MobiDB-lite"/>
    </source>
</evidence>
<feature type="domain" description="J" evidence="3">
    <location>
        <begin position="1"/>
        <end position="43"/>
    </location>
</feature>
<dbReference type="InterPro" id="IPR008971">
    <property type="entry name" value="HSP40/DnaJ_pept-bd"/>
</dbReference>
<dbReference type="GO" id="GO:0005829">
    <property type="term" value="C:cytosol"/>
    <property type="evidence" value="ECO:0007669"/>
    <property type="project" value="TreeGrafter"/>
</dbReference>
<dbReference type="PANTHER" id="PTHR24078">
    <property type="entry name" value="DNAJ HOMOLOG SUBFAMILY C MEMBER"/>
    <property type="match status" value="1"/>
</dbReference>
<evidence type="ECO:0000313" key="5">
    <source>
        <dbReference type="Proteomes" id="UP000298416"/>
    </source>
</evidence>
<dbReference type="PROSITE" id="PS50076">
    <property type="entry name" value="DNAJ_2"/>
    <property type="match status" value="1"/>
</dbReference>
<dbReference type="InterPro" id="IPR051339">
    <property type="entry name" value="DnaJ_subfamily_B"/>
</dbReference>
<gene>
    <name evidence="4" type="ORF">SASPL_130867</name>
</gene>
<sequence length="166" mass="18513">MAMKWHRTRTQSTLEKRSQIQADYEAYDVLSDSQKRQIYDLYGEEASNRPHAPPSDVCNRDSGGFKFSPRDAEDIFEDFLGSKPATGRGSIHTHQARGKKGTKITFPEKGNHEAGAAPGDLIFIVDEKPHQNEACPISKDQANTETYGSSLTSSSPRDSQLIRNRT</sequence>
<proteinExistence type="predicted"/>
<dbReference type="SUPFAM" id="SSF46565">
    <property type="entry name" value="Chaperone J-domain"/>
    <property type="match status" value="1"/>
</dbReference>
<keyword evidence="1" id="KW-0143">Chaperone</keyword>
<dbReference type="InterPro" id="IPR036869">
    <property type="entry name" value="J_dom_sf"/>
</dbReference>